<gene>
    <name evidence="1" type="ORF">J2793_006180</name>
</gene>
<dbReference type="EMBL" id="JAURTK010000012">
    <property type="protein sequence ID" value="MDP9650706.1"/>
    <property type="molecule type" value="Genomic_DNA"/>
</dbReference>
<reference evidence="1" key="1">
    <citation type="submission" date="2023-07" db="EMBL/GenBank/DDBJ databases">
        <title>Sorghum-associated microbial communities from plants grown in Nebraska, USA.</title>
        <authorList>
            <person name="Schachtman D."/>
        </authorList>
    </citation>
    <scope>NUCLEOTIDE SEQUENCE</scope>
    <source>
        <strain evidence="1">DS1061</strain>
    </source>
</reference>
<organism evidence="1 2">
    <name type="scientific">Paraburkholderia caledonica</name>
    <dbReference type="NCBI Taxonomy" id="134536"/>
    <lineage>
        <taxon>Bacteria</taxon>
        <taxon>Pseudomonadati</taxon>
        <taxon>Pseudomonadota</taxon>
        <taxon>Betaproteobacteria</taxon>
        <taxon>Burkholderiales</taxon>
        <taxon>Burkholderiaceae</taxon>
        <taxon>Paraburkholderia</taxon>
    </lineage>
</organism>
<name>A0AB73IL15_9BURK</name>
<evidence type="ECO:0000313" key="1">
    <source>
        <dbReference type="EMBL" id="MDP9650706.1"/>
    </source>
</evidence>
<dbReference type="AlphaFoldDB" id="A0AB73IL15"/>
<accession>A0AB73IL15</accession>
<evidence type="ECO:0000313" key="2">
    <source>
        <dbReference type="Proteomes" id="UP001229486"/>
    </source>
</evidence>
<comment type="caution">
    <text evidence="1">The sequence shown here is derived from an EMBL/GenBank/DDBJ whole genome shotgun (WGS) entry which is preliminary data.</text>
</comment>
<protein>
    <submittedName>
        <fullName evidence="1">Uncharacterized protein</fullName>
    </submittedName>
</protein>
<dbReference type="RefSeq" id="WP_392395520.1">
    <property type="nucleotide sequence ID" value="NZ_JAURTK010000012.1"/>
</dbReference>
<dbReference type="Proteomes" id="UP001229486">
    <property type="component" value="Unassembled WGS sequence"/>
</dbReference>
<proteinExistence type="predicted"/>
<sequence>MLKRLFGVLGYVPASSLRIVPEDAQQPAVERPALHRLSIREFDYGRASADAQCHWHSDGEDFHYALGRDDWVPLAVAGFCLTSSRQCLAWLDESLRLRTGVSQDVIDGWRRANQPVLQAYGSRLDERVSFPSQQQDTGIAETDTVPFIAVTEMAELFALAWQRAHLNSPFVFLGNSAPYVALGGHHVLRAVRDANEYALERTLEWLALWLEARGLTVDRGKHVVRMPGYQALYYRGSAEMWDQIDSR</sequence>